<sequence length="73" mass="8775">MEYVCTRCSKVYTNKGSLSNHLRYNCGIEPKFMCPLCSYRASRKENLRSHIFRRHENFCYFNMNKKNQNNADI</sequence>
<dbReference type="GO" id="GO:0008270">
    <property type="term" value="F:zinc ion binding"/>
    <property type="evidence" value="ECO:0007669"/>
    <property type="project" value="UniProtKB-KW"/>
</dbReference>
<dbReference type="EMBL" id="GHKJ01001296">
    <property type="protein sequence ID" value="MOY46326.1"/>
    <property type="molecule type" value="Transcribed_RNA"/>
</dbReference>
<dbReference type="InterPro" id="IPR013087">
    <property type="entry name" value="Znf_C2H2_type"/>
</dbReference>
<feature type="domain" description="C2H2-type" evidence="2">
    <location>
        <begin position="3"/>
        <end position="30"/>
    </location>
</feature>
<dbReference type="SMART" id="SM00355">
    <property type="entry name" value="ZnF_C2H2"/>
    <property type="match status" value="2"/>
</dbReference>
<organism evidence="3">
    <name type="scientific">Rhodnius prolixus</name>
    <name type="common">Triatomid bug</name>
    <dbReference type="NCBI Taxonomy" id="13249"/>
    <lineage>
        <taxon>Eukaryota</taxon>
        <taxon>Metazoa</taxon>
        <taxon>Ecdysozoa</taxon>
        <taxon>Arthropoda</taxon>
        <taxon>Hexapoda</taxon>
        <taxon>Insecta</taxon>
        <taxon>Pterygota</taxon>
        <taxon>Neoptera</taxon>
        <taxon>Paraneoptera</taxon>
        <taxon>Hemiptera</taxon>
        <taxon>Heteroptera</taxon>
        <taxon>Panheteroptera</taxon>
        <taxon>Cimicomorpha</taxon>
        <taxon>Reduviidae</taxon>
        <taxon>Triatominae</taxon>
        <taxon>Rhodnius</taxon>
    </lineage>
</organism>
<dbReference type="InterPro" id="IPR036236">
    <property type="entry name" value="Znf_C2H2_sf"/>
</dbReference>
<dbReference type="SUPFAM" id="SSF57667">
    <property type="entry name" value="beta-beta-alpha zinc fingers"/>
    <property type="match status" value="1"/>
</dbReference>
<evidence type="ECO:0000259" key="2">
    <source>
        <dbReference type="PROSITE" id="PS50157"/>
    </source>
</evidence>
<dbReference type="Gene3D" id="3.30.160.60">
    <property type="entry name" value="Classic Zinc Finger"/>
    <property type="match status" value="1"/>
</dbReference>
<reference evidence="3" key="1">
    <citation type="submission" date="2019-04" db="EMBL/GenBank/DDBJ databases">
        <title>Analysis of the testis transcriptome of the Chagas disease vector Rhodnius prolixus.</title>
        <authorList>
            <person name="Cesar J."/>
            <person name="Ribeiro J.M."/>
            <person name="Pereira M.H."/>
            <person name="Araujo R.N."/>
            <person name="Gontijo N.F."/>
            <person name="Pessoa G."/>
            <person name="Sant'Anna M.V."/>
            <person name="Sorgine M.H."/>
            <person name="Majerowicz D."/>
            <person name="Carvalho A.B."/>
            <person name="Braz G."/>
            <person name="Mesquita R."/>
            <person name="Lagerblad P.O."/>
            <person name="Koerich L.B."/>
        </authorList>
    </citation>
    <scope>NUCLEOTIDE SEQUENCE</scope>
</reference>
<keyword evidence="1" id="KW-0479">Metal-binding</keyword>
<name>A0A4P6DAV8_RHOPR</name>
<proteinExistence type="predicted"/>
<evidence type="ECO:0000313" key="3">
    <source>
        <dbReference type="EMBL" id="MOY46326.1"/>
    </source>
</evidence>
<keyword evidence="1" id="KW-0863">Zinc-finger</keyword>
<accession>A0A4P6DAV8</accession>
<dbReference type="Pfam" id="PF13909">
    <property type="entry name" value="zf-H2C2_5"/>
    <property type="match status" value="1"/>
</dbReference>
<dbReference type="PROSITE" id="PS50157">
    <property type="entry name" value="ZINC_FINGER_C2H2_2"/>
    <property type="match status" value="1"/>
</dbReference>
<dbReference type="AlphaFoldDB" id="A0A4P6DAV8"/>
<protein>
    <recommendedName>
        <fullName evidence="2">C2H2-type domain-containing protein</fullName>
    </recommendedName>
</protein>
<evidence type="ECO:0000256" key="1">
    <source>
        <dbReference type="PROSITE-ProRule" id="PRU00042"/>
    </source>
</evidence>
<dbReference type="Pfam" id="PF00096">
    <property type="entry name" value="zf-C2H2"/>
    <property type="match status" value="1"/>
</dbReference>
<keyword evidence="1" id="KW-0862">Zinc</keyword>